<dbReference type="PANTHER" id="PTHR45835:SF99">
    <property type="entry name" value="CHROMO DOMAIN-CONTAINING PROTEIN-RELATED"/>
    <property type="match status" value="1"/>
</dbReference>
<reference evidence="1 2" key="1">
    <citation type="submission" date="2024-02" db="EMBL/GenBank/DDBJ databases">
        <title>High-quality chromosome-scale genome assembly of Pensacola bahiagrass (Paspalum notatum Flugge var. saurae).</title>
        <authorList>
            <person name="Vega J.M."/>
            <person name="Podio M."/>
            <person name="Orjuela J."/>
            <person name="Siena L.A."/>
            <person name="Pessino S.C."/>
            <person name="Combes M.C."/>
            <person name="Mariac C."/>
            <person name="Albertini E."/>
            <person name="Pupilli F."/>
            <person name="Ortiz J.P.A."/>
            <person name="Leblanc O."/>
        </authorList>
    </citation>
    <scope>NUCLEOTIDE SEQUENCE [LARGE SCALE GENOMIC DNA]</scope>
    <source>
        <strain evidence="1">R1</strain>
        <tissue evidence="1">Leaf</tissue>
    </source>
</reference>
<name>A0AAQ3SD60_PASNO</name>
<sequence>MSPFEALYGTQCRTPLHWDQQCEKQIFGPRIIEDVERQVQIARENLRVAQTRQKSYADNHWRDIEFPVGDYVYLKVSPIRGLRRFKGEVAYQLELPDRLSNMHDVFHLSGAITQHKKQYGNERMISEQFTENSLLANPKIS</sequence>
<evidence type="ECO:0000313" key="2">
    <source>
        <dbReference type="Proteomes" id="UP001341281"/>
    </source>
</evidence>
<dbReference type="AlphaFoldDB" id="A0AAQ3SD60"/>
<dbReference type="PANTHER" id="PTHR45835">
    <property type="entry name" value="YALI0A06105P"/>
    <property type="match status" value="1"/>
</dbReference>
<evidence type="ECO:0000313" key="1">
    <source>
        <dbReference type="EMBL" id="WVZ50618.1"/>
    </source>
</evidence>
<keyword evidence="2" id="KW-1185">Reference proteome</keyword>
<organism evidence="1 2">
    <name type="scientific">Paspalum notatum var. saurae</name>
    <dbReference type="NCBI Taxonomy" id="547442"/>
    <lineage>
        <taxon>Eukaryota</taxon>
        <taxon>Viridiplantae</taxon>
        <taxon>Streptophyta</taxon>
        <taxon>Embryophyta</taxon>
        <taxon>Tracheophyta</taxon>
        <taxon>Spermatophyta</taxon>
        <taxon>Magnoliopsida</taxon>
        <taxon>Liliopsida</taxon>
        <taxon>Poales</taxon>
        <taxon>Poaceae</taxon>
        <taxon>PACMAD clade</taxon>
        <taxon>Panicoideae</taxon>
        <taxon>Andropogonodae</taxon>
        <taxon>Paspaleae</taxon>
        <taxon>Paspalinae</taxon>
        <taxon>Paspalum</taxon>
    </lineage>
</organism>
<feature type="non-terminal residue" evidence="1">
    <location>
        <position position="1"/>
    </location>
</feature>
<accession>A0AAQ3SD60</accession>
<protein>
    <submittedName>
        <fullName evidence="1">Uncharacterized protein</fullName>
    </submittedName>
</protein>
<dbReference type="Proteomes" id="UP001341281">
    <property type="component" value="Chromosome 01"/>
</dbReference>
<gene>
    <name evidence="1" type="ORF">U9M48_001857</name>
</gene>
<dbReference type="EMBL" id="CP144745">
    <property type="protein sequence ID" value="WVZ50618.1"/>
    <property type="molecule type" value="Genomic_DNA"/>
</dbReference>
<proteinExistence type="predicted"/>